<evidence type="ECO:0000256" key="2">
    <source>
        <dbReference type="ARBA" id="ARBA00009347"/>
    </source>
</evidence>
<dbReference type="Pfam" id="PF02770">
    <property type="entry name" value="Acyl-CoA_dh_M"/>
    <property type="match status" value="1"/>
</dbReference>
<accession>A0ABX2T4U0</accession>
<evidence type="ECO:0000256" key="5">
    <source>
        <dbReference type="RuleBase" id="RU362125"/>
    </source>
</evidence>
<evidence type="ECO:0000256" key="3">
    <source>
        <dbReference type="ARBA" id="ARBA00022630"/>
    </source>
</evidence>
<organism evidence="9 10">
    <name type="scientific">Azospirillum oleiclasticum</name>
    <dbReference type="NCBI Taxonomy" id="2735135"/>
    <lineage>
        <taxon>Bacteria</taxon>
        <taxon>Pseudomonadati</taxon>
        <taxon>Pseudomonadota</taxon>
        <taxon>Alphaproteobacteria</taxon>
        <taxon>Rhodospirillales</taxon>
        <taxon>Azospirillaceae</taxon>
        <taxon>Azospirillum</taxon>
    </lineage>
</organism>
<evidence type="ECO:0000256" key="1">
    <source>
        <dbReference type="ARBA" id="ARBA00001974"/>
    </source>
</evidence>
<dbReference type="Gene3D" id="6.10.250.600">
    <property type="match status" value="1"/>
</dbReference>
<dbReference type="PANTHER" id="PTHR42707:SF3">
    <property type="entry name" value="ACYL-COA DEHYDROGENASE AIDB-RELATED"/>
    <property type="match status" value="1"/>
</dbReference>
<dbReference type="EC" id="1.3.8.4" evidence="9"/>
<dbReference type="Proteomes" id="UP000584642">
    <property type="component" value="Unassembled WGS sequence"/>
</dbReference>
<evidence type="ECO:0000259" key="8">
    <source>
        <dbReference type="Pfam" id="PF18158"/>
    </source>
</evidence>
<keyword evidence="3 5" id="KW-0285">Flavoprotein</keyword>
<evidence type="ECO:0000313" key="9">
    <source>
        <dbReference type="EMBL" id="NYZ18307.1"/>
    </source>
</evidence>
<keyword evidence="10" id="KW-1185">Reference proteome</keyword>
<dbReference type="EMBL" id="JABFDB010000001">
    <property type="protein sequence ID" value="NYZ18307.1"/>
    <property type="molecule type" value="Genomic_DNA"/>
</dbReference>
<sequence length="558" mass="59851">MADRAPVTAFPTHAVTNQPTEYLPCDLWATDAPLRDAVRREGAAWAEPALASLGTAAGSEAVMALGELANRHPPRLRAFDARGRRLDEVEFHPAYHELMTLAFGRRLHAIAWAHPRPGGHVAHAALGYLLTQAEAGVLCPVAMTYAAVPVLRAQPDLAAAWLPRLLSDRYDGRALPVSEKTGATIGMAMTEKQGGSDVRANSTRAAPLGSAAGPGAEHALTGHKWFCSAPMSDAFLTLAHTDKGLSCFLVPRWRPDGTRNAIRLQRLKDKLGNRSNASAEIEYDKAWAVMVGEDGRGIATILDMVHHTRLDCAMAAAGLMRAALARALHHATHRTAFGRNLRRHPLMGAVLADLALEVEAATALVMRVARAFDEAEADTAPHPFARPFARLAVAVAKYWITKRCPAVVGEALECHGGNGYVEEGGMPRLYREAPLNAIWEGSGNVIALDVLRTLEREPGARDALEDELAVIRGMDGRLDARIADIRAMLSNRNALELQGRRLVERLALALQAGLLLRHAPGAVADAFCASRLGGDWGLVFGTLPPGVDVVAILARAEG</sequence>
<name>A0ABX2T4U0_9PROT</name>
<comment type="cofactor">
    <cofactor evidence="1 5">
        <name>FAD</name>
        <dbReference type="ChEBI" id="CHEBI:57692"/>
    </cofactor>
</comment>
<keyword evidence="5 9" id="KW-0560">Oxidoreductase</keyword>
<dbReference type="Gene3D" id="2.40.110.20">
    <property type="match status" value="1"/>
</dbReference>
<dbReference type="InterPro" id="IPR041504">
    <property type="entry name" value="AidB_N"/>
</dbReference>
<dbReference type="RefSeq" id="WP_180280060.1">
    <property type="nucleotide sequence ID" value="NZ_JABFDB010000001.1"/>
</dbReference>
<dbReference type="InterPro" id="IPR036250">
    <property type="entry name" value="AcylCo_DH-like_C"/>
</dbReference>
<proteinExistence type="inferred from homology"/>
<protein>
    <submittedName>
        <fullName evidence="9">Isovaleryl-CoA dehydrogenase</fullName>
        <ecNumber evidence="9">1.3.8.4</ecNumber>
    </submittedName>
</protein>
<gene>
    <name evidence="9" type="ORF">HND93_01170</name>
</gene>
<dbReference type="InterPro" id="IPR006091">
    <property type="entry name" value="Acyl-CoA_Oxase/DH_mid-dom"/>
</dbReference>
<dbReference type="PROSITE" id="PS00073">
    <property type="entry name" value="ACYL_COA_DH_2"/>
    <property type="match status" value="1"/>
</dbReference>
<dbReference type="PANTHER" id="PTHR42707">
    <property type="entry name" value="ACYL-COA DEHYDROGENASE"/>
    <property type="match status" value="1"/>
</dbReference>
<evidence type="ECO:0000259" key="7">
    <source>
        <dbReference type="Pfam" id="PF02770"/>
    </source>
</evidence>
<dbReference type="SUPFAM" id="SSF47203">
    <property type="entry name" value="Acyl-CoA dehydrogenase C-terminal domain-like"/>
    <property type="match status" value="1"/>
</dbReference>
<reference evidence="9 10" key="1">
    <citation type="submission" date="2020-05" db="EMBL/GenBank/DDBJ databases">
        <title>Azospirillum oleiclasticum sp. nov, a nitrogen-fixing and heavy crude oil-emulsifying bacterium isolated from the crude oil of Yumen Oilfield.</title>
        <authorList>
            <person name="Wu D."/>
            <person name="Cai M."/>
            <person name="Zhang X."/>
        </authorList>
    </citation>
    <scope>NUCLEOTIDE SEQUENCE [LARGE SCALE GENOMIC DNA]</scope>
    <source>
        <strain evidence="9 10">ROY-1-1-2</strain>
    </source>
</reference>
<dbReference type="Gene3D" id="1.20.140.10">
    <property type="entry name" value="Butyryl-CoA Dehydrogenase, subunit A, domain 3"/>
    <property type="match status" value="1"/>
</dbReference>
<dbReference type="InterPro" id="IPR009100">
    <property type="entry name" value="AcylCoA_DH/oxidase_NM_dom_sf"/>
</dbReference>
<dbReference type="InterPro" id="IPR006089">
    <property type="entry name" value="Acyl-CoA_DH_CS"/>
</dbReference>
<dbReference type="InterPro" id="IPR009075">
    <property type="entry name" value="AcylCo_DH/oxidase_C"/>
</dbReference>
<dbReference type="SUPFAM" id="SSF56645">
    <property type="entry name" value="Acyl-CoA dehydrogenase NM domain-like"/>
    <property type="match status" value="1"/>
</dbReference>
<comment type="similarity">
    <text evidence="2 5">Belongs to the acyl-CoA dehydrogenase family.</text>
</comment>
<comment type="caution">
    <text evidence="9">The sequence shown here is derived from an EMBL/GenBank/DDBJ whole genome shotgun (WGS) entry which is preliminary data.</text>
</comment>
<dbReference type="NCBIfam" id="NF008594">
    <property type="entry name" value="PRK11561.1"/>
    <property type="match status" value="1"/>
</dbReference>
<keyword evidence="4 5" id="KW-0274">FAD</keyword>
<feature type="domain" description="Acyl-CoA dehydrogenase/oxidase C-terminal" evidence="6">
    <location>
        <begin position="295"/>
        <end position="453"/>
    </location>
</feature>
<evidence type="ECO:0000256" key="4">
    <source>
        <dbReference type="ARBA" id="ARBA00022827"/>
    </source>
</evidence>
<dbReference type="InterPro" id="IPR052904">
    <property type="entry name" value="Acyl-CoA_dehydrogenase-like"/>
</dbReference>
<feature type="domain" description="Acyl-CoA oxidase/dehydrogenase middle" evidence="7">
    <location>
        <begin position="186"/>
        <end position="285"/>
    </location>
</feature>
<feature type="domain" description="Adaptive response protein AidB N-terminal" evidence="8">
    <location>
        <begin position="17"/>
        <end position="171"/>
    </location>
</feature>
<dbReference type="Pfam" id="PF18158">
    <property type="entry name" value="AidB_N"/>
    <property type="match status" value="1"/>
</dbReference>
<evidence type="ECO:0000313" key="10">
    <source>
        <dbReference type="Proteomes" id="UP000584642"/>
    </source>
</evidence>
<dbReference type="GO" id="GO:0008470">
    <property type="term" value="F:3-methylbutanoyl-CoA dehydrogenase activity"/>
    <property type="evidence" value="ECO:0007669"/>
    <property type="project" value="UniProtKB-EC"/>
</dbReference>
<evidence type="ECO:0000259" key="6">
    <source>
        <dbReference type="Pfam" id="PF00441"/>
    </source>
</evidence>
<dbReference type="Pfam" id="PF00441">
    <property type="entry name" value="Acyl-CoA_dh_1"/>
    <property type="match status" value="1"/>
</dbReference>